<feature type="compositionally biased region" description="Basic and acidic residues" evidence="1">
    <location>
        <begin position="283"/>
        <end position="302"/>
    </location>
</feature>
<sequence>MAENPAAAAGALTELNMEEDKTHHSLVPDDVVIRDYLSCINDDTWVRHAELVKLSDLKDTPHEEVAKEEVLRSYIEERRRGGVEVPRDLIMEGILWQEKFMDEYKKEHRTQDKEEASNYKQSLMSNFRTKRSGLAITAGSTGERKTFDYKARQAAEPEYPTEAASKHHAGHLPSHADASAAPNGSNNEMPNGTHELKTGAAEATEPSHEINVAAAPHPAEQQAPAEQQPDPARHGQHTEQAAHEYPTEEQSPAEQHPDLAHHEQHTEQAAHEYPTEEQPPAEQHPDLAQHEQHTEQAAHEYPTEEQPPAEQHPDPAQHEQHVGQDGDVLPSDVNHNTAEYPSEEGVSTEKLARDEAATAVAAEAPADVGHPVEADPTHPEEPGAAVVGD</sequence>
<evidence type="ECO:0000313" key="2">
    <source>
        <dbReference type="EMBL" id="RNF21165.1"/>
    </source>
</evidence>
<gene>
    <name evidence="2" type="ORF">Tco025E_03506</name>
</gene>
<dbReference type="EMBL" id="MKKU01000162">
    <property type="protein sequence ID" value="RNF21165.1"/>
    <property type="molecule type" value="Genomic_DNA"/>
</dbReference>
<accession>A0A3R7PK37</accession>
<reference evidence="2 3" key="1">
    <citation type="journal article" date="2018" name="BMC Genomics">
        <title>Genomic comparison of Trypanosoma conorhini and Trypanosoma rangeli to Trypanosoma cruzi strains of high and low virulence.</title>
        <authorList>
            <person name="Bradwell K.R."/>
            <person name="Koparde V.N."/>
            <person name="Matveyev A.V."/>
            <person name="Serrano M.G."/>
            <person name="Alves J.M."/>
            <person name="Parikh H."/>
            <person name="Huang B."/>
            <person name="Lee V."/>
            <person name="Espinosa-Alvarez O."/>
            <person name="Ortiz P.A."/>
            <person name="Costa-Martins A.G."/>
            <person name="Teixeira M.M."/>
            <person name="Buck G.A."/>
        </authorList>
    </citation>
    <scope>NUCLEOTIDE SEQUENCE [LARGE SCALE GENOMIC DNA]</scope>
    <source>
        <strain evidence="2 3">025E</strain>
    </source>
</reference>
<organism evidence="2 3">
    <name type="scientific">Trypanosoma conorhini</name>
    <dbReference type="NCBI Taxonomy" id="83891"/>
    <lineage>
        <taxon>Eukaryota</taxon>
        <taxon>Discoba</taxon>
        <taxon>Euglenozoa</taxon>
        <taxon>Kinetoplastea</taxon>
        <taxon>Metakinetoplastina</taxon>
        <taxon>Trypanosomatida</taxon>
        <taxon>Trypanosomatidae</taxon>
        <taxon>Trypanosoma</taxon>
    </lineage>
</organism>
<keyword evidence="3" id="KW-1185">Reference proteome</keyword>
<evidence type="ECO:0000256" key="1">
    <source>
        <dbReference type="SAM" id="MobiDB-lite"/>
    </source>
</evidence>
<name>A0A3R7PK37_9TRYP</name>
<evidence type="ECO:0000313" key="3">
    <source>
        <dbReference type="Proteomes" id="UP000284403"/>
    </source>
</evidence>
<feature type="compositionally biased region" description="Basic and acidic residues" evidence="1">
    <location>
        <begin position="311"/>
        <end position="324"/>
    </location>
</feature>
<feature type="region of interest" description="Disordered" evidence="1">
    <location>
        <begin position="152"/>
        <end position="389"/>
    </location>
</feature>
<protein>
    <submittedName>
        <fullName evidence="2">Uncharacterized protein</fullName>
    </submittedName>
</protein>
<feature type="compositionally biased region" description="Basic and acidic residues" evidence="1">
    <location>
        <begin position="231"/>
        <end position="246"/>
    </location>
</feature>
<feature type="compositionally biased region" description="Basic and acidic residues" evidence="1">
    <location>
        <begin position="255"/>
        <end position="274"/>
    </location>
</feature>
<dbReference type="AlphaFoldDB" id="A0A3R7PK37"/>
<feature type="compositionally biased region" description="Low complexity" evidence="1">
    <location>
        <begin position="213"/>
        <end position="230"/>
    </location>
</feature>
<dbReference type="GeneID" id="40317117"/>
<feature type="compositionally biased region" description="Basic and acidic residues" evidence="1">
    <location>
        <begin position="370"/>
        <end position="381"/>
    </location>
</feature>
<proteinExistence type="predicted"/>
<dbReference type="OrthoDB" id="262225at2759"/>
<dbReference type="Proteomes" id="UP000284403">
    <property type="component" value="Unassembled WGS sequence"/>
</dbReference>
<feature type="compositionally biased region" description="Low complexity" evidence="1">
    <location>
        <begin position="357"/>
        <end position="368"/>
    </location>
</feature>
<dbReference type="RefSeq" id="XP_029229451.1">
    <property type="nucleotide sequence ID" value="XM_029370424.1"/>
</dbReference>
<comment type="caution">
    <text evidence="2">The sequence shown here is derived from an EMBL/GenBank/DDBJ whole genome shotgun (WGS) entry which is preliminary data.</text>
</comment>